<keyword evidence="1" id="KW-0732">Signal</keyword>
<dbReference type="EMBL" id="CP009636">
    <property type="protein sequence ID" value="AJI08489.1"/>
    <property type="molecule type" value="Genomic_DNA"/>
</dbReference>
<reference evidence="2 3" key="1">
    <citation type="journal article" date="2015" name="Genome Announc.">
        <title>Complete genome sequences for 35 biothreat assay-relevant bacillus species.</title>
        <authorList>
            <person name="Johnson S.L."/>
            <person name="Daligault H.E."/>
            <person name="Davenport K.W."/>
            <person name="Jaissle J."/>
            <person name="Frey K.G."/>
            <person name="Ladner J.T."/>
            <person name="Broomall S.M."/>
            <person name="Bishop-Lilly K.A."/>
            <person name="Bruce D.C."/>
            <person name="Gibbons H.S."/>
            <person name="Coyne S.R."/>
            <person name="Lo C.C."/>
            <person name="Meincke L."/>
            <person name="Munk A.C."/>
            <person name="Koroleva G.I."/>
            <person name="Rosenzweig C.N."/>
            <person name="Palacios G.F."/>
            <person name="Redden C.L."/>
            <person name="Minogue T.D."/>
            <person name="Chain P.S."/>
        </authorList>
    </citation>
    <scope>NUCLEOTIDE SEQUENCE [LARGE SCALE GENOMIC DNA]</scope>
    <source>
        <strain evidence="2 3">03BB108</strain>
    </source>
</reference>
<feature type="chain" id="PRO_5043037646" evidence="1">
    <location>
        <begin position="20"/>
        <end position="307"/>
    </location>
</feature>
<dbReference type="Proteomes" id="UP000031861">
    <property type="component" value="Plasmid pBFI_2"/>
</dbReference>
<dbReference type="AlphaFoldDB" id="A0AAN0W4H1"/>
<evidence type="ECO:0000313" key="2">
    <source>
        <dbReference type="EMBL" id="AJI08489.1"/>
    </source>
</evidence>
<proteinExistence type="predicted"/>
<feature type="signal peptide" evidence="1">
    <location>
        <begin position="1"/>
        <end position="19"/>
    </location>
</feature>
<name>A0AAN0W4H1_BACCE</name>
<geneLocation type="plasmid" evidence="2 3">
    <name>pBFI_2</name>
</geneLocation>
<accession>A0AAN0W4H1</accession>
<evidence type="ECO:0000256" key="1">
    <source>
        <dbReference type="SAM" id="SignalP"/>
    </source>
</evidence>
<keyword evidence="2" id="KW-0614">Plasmid</keyword>
<sequence>MLKKVILVGALGIFGTITANPFELNVEASVVEQDKDVVEGIVVEVKDAVEGYFVLEVDTSKSSLPPSVKDNRIRVYTAYGSSVKVGDKIQATGNMFYASNFSQESVKLMHSDIKTIQKEHKASVVEQDKDVVEGIVVEVKDAVEGYFVLEVDTSKSSLPPSVKDNRIRVYTAYGSSVKVGDKIQATGNMFYASNFSQESVKLMHSDIKTIQKEHKASVVEQDKDVVEGIVVEVKDAVEGYFVLEVDTSKSSLPPSVKDNRIRVYTAYGSSVKIGDKIQATGNMFYASNFNQESVKLMHSDVKKIQNL</sequence>
<evidence type="ECO:0000313" key="3">
    <source>
        <dbReference type="Proteomes" id="UP000031861"/>
    </source>
</evidence>
<protein>
    <submittedName>
        <fullName evidence="2">OB-fold nucleic acid binding domain protein</fullName>
    </submittedName>
</protein>
<dbReference type="RefSeq" id="WP_001996173.1">
    <property type="nucleotide sequence ID" value="NZ_CP009636.1"/>
</dbReference>
<organism evidence="2 3">
    <name type="scientific">Bacillus cereus 03BB108</name>
    <dbReference type="NCBI Taxonomy" id="451709"/>
    <lineage>
        <taxon>Bacteria</taxon>
        <taxon>Bacillati</taxon>
        <taxon>Bacillota</taxon>
        <taxon>Bacilli</taxon>
        <taxon>Bacillales</taxon>
        <taxon>Bacillaceae</taxon>
        <taxon>Bacillus</taxon>
        <taxon>Bacillus cereus group</taxon>
    </lineage>
</organism>
<gene>
    <name evidence="2" type="ORF">AK40_5837</name>
</gene>